<proteinExistence type="predicted"/>
<organism evidence="2 3">
    <name type="scientific">Aplosporella prunicola CBS 121167</name>
    <dbReference type="NCBI Taxonomy" id="1176127"/>
    <lineage>
        <taxon>Eukaryota</taxon>
        <taxon>Fungi</taxon>
        <taxon>Dikarya</taxon>
        <taxon>Ascomycota</taxon>
        <taxon>Pezizomycotina</taxon>
        <taxon>Dothideomycetes</taxon>
        <taxon>Dothideomycetes incertae sedis</taxon>
        <taxon>Botryosphaeriales</taxon>
        <taxon>Aplosporellaceae</taxon>
        <taxon>Aplosporella</taxon>
    </lineage>
</organism>
<feature type="transmembrane region" description="Helical" evidence="1">
    <location>
        <begin position="106"/>
        <end position="126"/>
    </location>
</feature>
<keyword evidence="1" id="KW-1133">Transmembrane helix</keyword>
<reference evidence="2" key="1">
    <citation type="journal article" date="2020" name="Stud. Mycol.">
        <title>101 Dothideomycetes genomes: a test case for predicting lifestyles and emergence of pathogens.</title>
        <authorList>
            <person name="Haridas S."/>
            <person name="Albert R."/>
            <person name="Binder M."/>
            <person name="Bloem J."/>
            <person name="Labutti K."/>
            <person name="Salamov A."/>
            <person name="Andreopoulos B."/>
            <person name="Baker S."/>
            <person name="Barry K."/>
            <person name="Bills G."/>
            <person name="Bluhm B."/>
            <person name="Cannon C."/>
            <person name="Castanera R."/>
            <person name="Culley D."/>
            <person name="Daum C."/>
            <person name="Ezra D."/>
            <person name="Gonzalez J."/>
            <person name="Henrissat B."/>
            <person name="Kuo A."/>
            <person name="Liang C."/>
            <person name="Lipzen A."/>
            <person name="Lutzoni F."/>
            <person name="Magnuson J."/>
            <person name="Mondo S."/>
            <person name="Nolan M."/>
            <person name="Ohm R."/>
            <person name="Pangilinan J."/>
            <person name="Park H.-J."/>
            <person name="Ramirez L."/>
            <person name="Alfaro M."/>
            <person name="Sun H."/>
            <person name="Tritt A."/>
            <person name="Yoshinaga Y."/>
            <person name="Zwiers L.-H."/>
            <person name="Turgeon B."/>
            <person name="Goodwin S."/>
            <person name="Spatafora J."/>
            <person name="Crous P."/>
            <person name="Grigoriev I."/>
        </authorList>
    </citation>
    <scope>NUCLEOTIDE SEQUENCE</scope>
    <source>
        <strain evidence="2">CBS 121167</strain>
    </source>
</reference>
<dbReference type="RefSeq" id="XP_033398383.1">
    <property type="nucleotide sequence ID" value="XM_033543140.1"/>
</dbReference>
<protein>
    <submittedName>
        <fullName evidence="2">Uncharacterized protein</fullName>
    </submittedName>
</protein>
<keyword evidence="1" id="KW-0812">Transmembrane</keyword>
<keyword evidence="3" id="KW-1185">Reference proteome</keyword>
<name>A0A6A6BJC4_9PEZI</name>
<accession>A0A6A6BJC4</accession>
<evidence type="ECO:0000313" key="3">
    <source>
        <dbReference type="Proteomes" id="UP000799438"/>
    </source>
</evidence>
<feature type="transmembrane region" description="Helical" evidence="1">
    <location>
        <begin position="76"/>
        <end position="99"/>
    </location>
</feature>
<evidence type="ECO:0000256" key="1">
    <source>
        <dbReference type="SAM" id="Phobius"/>
    </source>
</evidence>
<dbReference type="EMBL" id="ML995484">
    <property type="protein sequence ID" value="KAF2142671.1"/>
    <property type="molecule type" value="Genomic_DNA"/>
</dbReference>
<dbReference type="GeneID" id="54300637"/>
<sequence>MPLRWLARLRDWFELVLEDLHDWFEDLRNGDNLYELLLFTIYGLWLSVSLLIFGGVTAVHDVFGLARRVLDNCVPIYLLPPGITPYPVVFTTIQFIAAVLEIQDPFTLVCGLFVLVGLAAQAHAVLARTGNGDDGQVQRVVFHG</sequence>
<feature type="transmembrane region" description="Helical" evidence="1">
    <location>
        <begin position="36"/>
        <end position="56"/>
    </location>
</feature>
<keyword evidence="1" id="KW-0472">Membrane</keyword>
<gene>
    <name evidence="2" type="ORF">K452DRAFT_308311</name>
</gene>
<dbReference type="Proteomes" id="UP000799438">
    <property type="component" value="Unassembled WGS sequence"/>
</dbReference>
<evidence type="ECO:0000313" key="2">
    <source>
        <dbReference type="EMBL" id="KAF2142671.1"/>
    </source>
</evidence>
<dbReference type="AlphaFoldDB" id="A0A6A6BJC4"/>